<evidence type="ECO:0000256" key="1">
    <source>
        <dbReference type="ARBA" id="ARBA00004141"/>
    </source>
</evidence>
<feature type="transmembrane region" description="Helical" evidence="10">
    <location>
        <begin position="333"/>
        <end position="350"/>
    </location>
</feature>
<evidence type="ECO:0000256" key="4">
    <source>
        <dbReference type="ARBA" id="ARBA00022692"/>
    </source>
</evidence>
<evidence type="ECO:0000313" key="11">
    <source>
        <dbReference type="EMBL" id="TIB74659.1"/>
    </source>
</evidence>
<feature type="compositionally biased region" description="Low complexity" evidence="9">
    <location>
        <begin position="140"/>
        <end position="158"/>
    </location>
</feature>
<evidence type="ECO:0000256" key="7">
    <source>
        <dbReference type="ARBA" id="ARBA00022989"/>
    </source>
</evidence>
<evidence type="ECO:0000256" key="5">
    <source>
        <dbReference type="ARBA" id="ARBA00022856"/>
    </source>
</evidence>
<keyword evidence="3" id="KW-0813">Transport</keyword>
<name>A0A4T0LX65_9BASI</name>
<keyword evidence="4 10" id="KW-0812">Transmembrane</keyword>
<keyword evidence="6" id="KW-0653">Protein transport</keyword>
<dbReference type="Pfam" id="PF03169">
    <property type="entry name" value="OPT"/>
    <property type="match status" value="1"/>
</dbReference>
<keyword evidence="5" id="KW-0571">Peptide transport</keyword>
<accession>A0A4T0LX65</accession>
<evidence type="ECO:0000256" key="6">
    <source>
        <dbReference type="ARBA" id="ARBA00022927"/>
    </source>
</evidence>
<dbReference type="GO" id="GO:0035673">
    <property type="term" value="F:oligopeptide transmembrane transporter activity"/>
    <property type="evidence" value="ECO:0007669"/>
    <property type="project" value="InterPro"/>
</dbReference>
<reference evidence="11 12" key="1">
    <citation type="submission" date="2019-03" db="EMBL/GenBank/DDBJ databases">
        <title>Sequencing 25 genomes of Wallemia mellicola.</title>
        <authorList>
            <person name="Gostincar C."/>
        </authorList>
    </citation>
    <scope>NUCLEOTIDE SEQUENCE [LARGE SCALE GENOMIC DNA]</scope>
    <source>
        <strain evidence="11 12">EXF-6152</strain>
    </source>
</reference>
<evidence type="ECO:0000256" key="8">
    <source>
        <dbReference type="ARBA" id="ARBA00023136"/>
    </source>
</evidence>
<comment type="subcellular location">
    <subcellularLocation>
        <location evidence="1">Membrane</location>
        <topology evidence="1">Multi-pass membrane protein</topology>
    </subcellularLocation>
</comment>
<keyword evidence="7 10" id="KW-1133">Transmembrane helix</keyword>
<dbReference type="InterPro" id="IPR004648">
    <property type="entry name" value="Oligpept_transpt"/>
</dbReference>
<dbReference type="AlphaFoldDB" id="A0A4T0LX65"/>
<dbReference type="NCBIfam" id="TIGR00727">
    <property type="entry name" value="ISP4_OPT"/>
    <property type="match status" value="1"/>
</dbReference>
<evidence type="ECO:0000256" key="3">
    <source>
        <dbReference type="ARBA" id="ARBA00022448"/>
    </source>
</evidence>
<feature type="compositionally biased region" description="Acidic residues" evidence="9">
    <location>
        <begin position="172"/>
        <end position="181"/>
    </location>
</feature>
<feature type="compositionally biased region" description="Basic and acidic residues" evidence="9">
    <location>
        <begin position="216"/>
        <end position="228"/>
    </location>
</feature>
<feature type="transmembrane region" description="Helical" evidence="10">
    <location>
        <begin position="700"/>
        <end position="722"/>
    </location>
</feature>
<gene>
    <name evidence="11" type="ORF">E3Q22_04125</name>
</gene>
<dbReference type="GO" id="GO:0016020">
    <property type="term" value="C:membrane"/>
    <property type="evidence" value="ECO:0007669"/>
    <property type="project" value="UniProtKB-SubCell"/>
</dbReference>
<feature type="region of interest" description="Disordered" evidence="9">
    <location>
        <begin position="126"/>
        <end position="233"/>
    </location>
</feature>
<feature type="transmembrane region" description="Helical" evidence="10">
    <location>
        <begin position="674"/>
        <end position="694"/>
    </location>
</feature>
<protein>
    <submittedName>
        <fullName evidence="11">OPT-domain-containing protein</fullName>
    </submittedName>
</protein>
<evidence type="ECO:0000256" key="10">
    <source>
        <dbReference type="SAM" id="Phobius"/>
    </source>
</evidence>
<dbReference type="Proteomes" id="UP000310685">
    <property type="component" value="Unassembled WGS sequence"/>
</dbReference>
<comment type="similarity">
    <text evidence="2">Belongs to the oligopeptide OPT transporter family.</text>
</comment>
<dbReference type="NCBIfam" id="TIGR00728">
    <property type="entry name" value="OPT_sfam"/>
    <property type="match status" value="1"/>
</dbReference>
<dbReference type="EMBL" id="SPRC01000070">
    <property type="protein sequence ID" value="TIB74659.1"/>
    <property type="molecule type" value="Genomic_DNA"/>
</dbReference>
<feature type="transmembrane region" description="Helical" evidence="10">
    <location>
        <begin position="542"/>
        <end position="567"/>
    </location>
</feature>
<feature type="transmembrane region" description="Helical" evidence="10">
    <location>
        <begin position="413"/>
        <end position="436"/>
    </location>
</feature>
<feature type="transmembrane region" description="Helical" evidence="10">
    <location>
        <begin position="929"/>
        <end position="951"/>
    </location>
</feature>
<dbReference type="GO" id="GO:0015031">
    <property type="term" value="P:protein transport"/>
    <property type="evidence" value="ECO:0007669"/>
    <property type="project" value="UniProtKB-KW"/>
</dbReference>
<feature type="transmembrane region" description="Helical" evidence="10">
    <location>
        <begin position="853"/>
        <end position="872"/>
    </location>
</feature>
<proteinExistence type="inferred from homology"/>
<evidence type="ECO:0000313" key="12">
    <source>
        <dbReference type="Proteomes" id="UP000310685"/>
    </source>
</evidence>
<feature type="transmembrane region" description="Helical" evidence="10">
    <location>
        <begin position="301"/>
        <end position="321"/>
    </location>
</feature>
<dbReference type="InterPro" id="IPR004813">
    <property type="entry name" value="OPT"/>
</dbReference>
<organism evidence="11 12">
    <name type="scientific">Wallemia mellicola</name>
    <dbReference type="NCBI Taxonomy" id="1708541"/>
    <lineage>
        <taxon>Eukaryota</taxon>
        <taxon>Fungi</taxon>
        <taxon>Dikarya</taxon>
        <taxon>Basidiomycota</taxon>
        <taxon>Wallemiomycotina</taxon>
        <taxon>Wallemiomycetes</taxon>
        <taxon>Wallemiales</taxon>
        <taxon>Wallemiaceae</taxon>
        <taxon>Wallemia</taxon>
    </lineage>
</organism>
<feature type="transmembrane region" description="Helical" evidence="10">
    <location>
        <begin position="622"/>
        <end position="641"/>
    </location>
</feature>
<feature type="transmembrane region" description="Helical" evidence="10">
    <location>
        <begin position="894"/>
        <end position="917"/>
    </location>
</feature>
<feature type="transmembrane region" description="Helical" evidence="10">
    <location>
        <begin position="442"/>
        <end position="459"/>
    </location>
</feature>
<comment type="caution">
    <text evidence="11">The sequence shown here is derived from an EMBL/GenBank/DDBJ whole genome shotgun (WGS) entry which is preliminary data.</text>
</comment>
<evidence type="ECO:0000256" key="9">
    <source>
        <dbReference type="SAM" id="MobiDB-lite"/>
    </source>
</evidence>
<sequence length="995" mass="112389">MSEAFPSTKTIQDDGLEASLEIYQDRLMVIITEIGRVSSLIQVDISDKEESNELIENIYYEPSIHSNLLNLLGQYSNQEQLLRRWIGIECKGRDDKRVVNKDTGIVYEINREMSLTALQIPISVTDDEEMSTRRRPFTARSSSSLNSNIPRSIRSSINEQGGLPEDVYADSYTDDDDESSDADVFAFGPPSTANGNRGQFPSSEASSINQPPLSNFDEKYLSPHDDILRPPSSEPIYAADRVKRWSNIDSDDLYQHSPTHQFPPTQTLDKLELEYEEDSPYPEVRASVSNTDDPDIPTLTLRVWLIGGIFCAIAAAVNTVFNFRLPAPTITPIVIQLITYPAGKFLAYILPMDLYTMPRWLGGKSFTLNPGPFNIKEHTLITIMANVSVSPAYAMNVTVVTEMFYGHKLGAGFDILLFVSSQCIGFGLAGFCRRFVVWPASLLWPQCLVVCTLLNTLHAEDDENDGSISRFKFFIIAGVSAAIWYFVPGFLFKALSWFSWICWIWPRSPTVNQLFGVFTGLGMGGMTFDWSQVTYIGSPLVMPWWAECNVAIGFFALYWLVVPILYYTNAKFFNYLPISDSSPYDRYGNAYNISRILSEDNEFNATAYEDYSPLYLSATYSMVYLLGYAVATAILVHTILYHGKSIWYGMRNFKTEEDDIHAKLMRRYPDVPHWWYLSYMIVFLALSIAAVTGFDAQIPVWGIFVALLIPLVYILPASFIFAMTGQEIPINLVSEVIPGYLFPGKPIANMIFKCYSIQTMSEGLSFIQDAKLGHYIKIPPRATFTVQVTATIISALIQVGIRDWMFNSISDMCSVRQSANFTCPQNRVYYTSSVLWGIIGPDRIYGRHGIYHYQVYALIAGAILPIPVYFYVKRKPRSWLRNLNWPVLLTGPTYIPPATGINYSSWIGIGFIFQYLVRRTHFAWWSKYNFILSAALDSGTTLGIILVFLILQLPKDGGINIDWWGNTVFTRTADYFGMPYRSAPSTGFGEPVVAQ</sequence>
<dbReference type="PANTHER" id="PTHR22601">
    <property type="entry name" value="ISP4 LIKE PROTEIN"/>
    <property type="match status" value="1"/>
</dbReference>
<feature type="transmembrane region" description="Helical" evidence="10">
    <location>
        <begin position="471"/>
        <end position="491"/>
    </location>
</feature>
<keyword evidence="8 10" id="KW-0472">Membrane</keyword>
<evidence type="ECO:0000256" key="2">
    <source>
        <dbReference type="ARBA" id="ARBA00008807"/>
    </source>
</evidence>
<feature type="compositionally biased region" description="Polar residues" evidence="9">
    <location>
        <begin position="191"/>
        <end position="213"/>
    </location>
</feature>